<dbReference type="InterPro" id="IPR006913">
    <property type="entry name" value="CENP-V/GFA"/>
</dbReference>
<name>A0ABR1RI30_9PEZI</name>
<dbReference type="Pfam" id="PF04828">
    <property type="entry name" value="GFA"/>
    <property type="match status" value="1"/>
</dbReference>
<evidence type="ECO:0000256" key="3">
    <source>
        <dbReference type="ARBA" id="ARBA00022833"/>
    </source>
</evidence>
<reference evidence="6 7" key="1">
    <citation type="submission" date="2023-01" db="EMBL/GenBank/DDBJ databases">
        <title>Analysis of 21 Apiospora genomes using comparative genomics revels a genus with tremendous synthesis potential of carbohydrate active enzymes and secondary metabolites.</title>
        <authorList>
            <person name="Sorensen T."/>
        </authorList>
    </citation>
    <scope>NUCLEOTIDE SEQUENCE [LARGE SCALE GENOMIC DNA]</scope>
    <source>
        <strain evidence="6 7">CBS 20057</strain>
    </source>
</reference>
<protein>
    <recommendedName>
        <fullName evidence="5">CENP-V/GFA domain-containing protein</fullName>
    </recommendedName>
</protein>
<dbReference type="PROSITE" id="PS51891">
    <property type="entry name" value="CENP_V_GFA"/>
    <property type="match status" value="1"/>
</dbReference>
<keyword evidence="7" id="KW-1185">Reference proteome</keyword>
<evidence type="ECO:0000313" key="6">
    <source>
        <dbReference type="EMBL" id="KAK8012940.1"/>
    </source>
</evidence>
<dbReference type="SUPFAM" id="SSF51316">
    <property type="entry name" value="Mss4-like"/>
    <property type="match status" value="1"/>
</dbReference>
<feature type="domain" description="CENP-V/GFA" evidence="5">
    <location>
        <begin position="3"/>
        <end position="117"/>
    </location>
</feature>
<dbReference type="PANTHER" id="PTHR33337">
    <property type="entry name" value="GFA DOMAIN-CONTAINING PROTEIN"/>
    <property type="match status" value="1"/>
</dbReference>
<organism evidence="6 7">
    <name type="scientific">Apiospora marii</name>
    <dbReference type="NCBI Taxonomy" id="335849"/>
    <lineage>
        <taxon>Eukaryota</taxon>
        <taxon>Fungi</taxon>
        <taxon>Dikarya</taxon>
        <taxon>Ascomycota</taxon>
        <taxon>Pezizomycotina</taxon>
        <taxon>Sordariomycetes</taxon>
        <taxon>Xylariomycetidae</taxon>
        <taxon>Amphisphaeriales</taxon>
        <taxon>Apiosporaceae</taxon>
        <taxon>Apiospora</taxon>
    </lineage>
</organism>
<evidence type="ECO:0000256" key="4">
    <source>
        <dbReference type="ARBA" id="ARBA00023239"/>
    </source>
</evidence>
<evidence type="ECO:0000256" key="2">
    <source>
        <dbReference type="ARBA" id="ARBA00022723"/>
    </source>
</evidence>
<dbReference type="Gene3D" id="3.90.1590.10">
    <property type="entry name" value="glutathione-dependent formaldehyde- activating enzyme (gfa)"/>
    <property type="match status" value="1"/>
</dbReference>
<comment type="caution">
    <text evidence="6">The sequence shown here is derived from an EMBL/GenBank/DDBJ whole genome shotgun (WGS) entry which is preliminary data.</text>
</comment>
<keyword evidence="4" id="KW-0456">Lyase</keyword>
<sequence length="137" mass="14530">MSLSGSCLCGAINYESSKEPQVKALCHCTDCQKWTGGAFTSNAVVPADGFKVVKGEPKTYDVTGDSGKNNRHFFCGTCGSGLYTKLDIMPDVVIIKAGGLDNGKAALDGKVDVEFYCKDRVSYLSDQPGAKQTPAFS</sequence>
<comment type="similarity">
    <text evidence="1">Belongs to the Gfa family.</text>
</comment>
<dbReference type="EMBL" id="JAQQWI010000015">
    <property type="protein sequence ID" value="KAK8012940.1"/>
    <property type="molecule type" value="Genomic_DNA"/>
</dbReference>
<accession>A0ABR1RI30</accession>
<evidence type="ECO:0000256" key="1">
    <source>
        <dbReference type="ARBA" id="ARBA00005495"/>
    </source>
</evidence>
<dbReference type="PANTHER" id="PTHR33337:SF30">
    <property type="entry name" value="DUF636 DOMAIN PROTEIN (AFU_ORTHOLOGUE AFUA_1G03180)"/>
    <property type="match status" value="1"/>
</dbReference>
<evidence type="ECO:0000313" key="7">
    <source>
        <dbReference type="Proteomes" id="UP001396898"/>
    </source>
</evidence>
<dbReference type="Proteomes" id="UP001396898">
    <property type="component" value="Unassembled WGS sequence"/>
</dbReference>
<dbReference type="InterPro" id="IPR011057">
    <property type="entry name" value="Mss4-like_sf"/>
</dbReference>
<keyword evidence="3" id="KW-0862">Zinc</keyword>
<proteinExistence type="inferred from homology"/>
<gene>
    <name evidence="6" type="ORF">PG991_010315</name>
</gene>
<evidence type="ECO:0000259" key="5">
    <source>
        <dbReference type="PROSITE" id="PS51891"/>
    </source>
</evidence>
<keyword evidence="2" id="KW-0479">Metal-binding</keyword>